<dbReference type="HOGENOM" id="CLU_2788786_0_0_6"/>
<keyword evidence="2" id="KW-1185">Reference proteome</keyword>
<dbReference type="Proteomes" id="UP000032803">
    <property type="component" value="Chromosome I"/>
</dbReference>
<name>A0A0A8UXJ6_LEGHA</name>
<gene>
    <name evidence="1" type="ORF">LHA_2858</name>
</gene>
<dbReference type="EMBL" id="LN681225">
    <property type="protein sequence ID" value="CEK11852.1"/>
    <property type="molecule type" value="Genomic_DNA"/>
</dbReference>
<reference evidence="2" key="1">
    <citation type="submission" date="2014-09" db="EMBL/GenBank/DDBJ databases">
        <authorList>
            <person name="Gomez-Valero L."/>
        </authorList>
    </citation>
    <scope>NUCLEOTIDE SEQUENCE [LARGE SCALE GENOMIC DNA]</scope>
    <source>
        <strain evidence="2">ATCC35250</strain>
    </source>
</reference>
<dbReference type="KEGG" id="lha:LHA_2858"/>
<protein>
    <submittedName>
        <fullName evidence="1">Uncharacterized protein</fullName>
    </submittedName>
</protein>
<evidence type="ECO:0000313" key="1">
    <source>
        <dbReference type="EMBL" id="CEK11852.1"/>
    </source>
</evidence>
<evidence type="ECO:0000313" key="2">
    <source>
        <dbReference type="Proteomes" id="UP000032803"/>
    </source>
</evidence>
<proteinExistence type="predicted"/>
<accession>A0A0A8UXJ6</accession>
<organism evidence="1 2">
    <name type="scientific">Legionella hackeliae</name>
    <dbReference type="NCBI Taxonomy" id="449"/>
    <lineage>
        <taxon>Bacteria</taxon>
        <taxon>Pseudomonadati</taxon>
        <taxon>Pseudomonadota</taxon>
        <taxon>Gammaproteobacteria</taxon>
        <taxon>Legionellales</taxon>
        <taxon>Legionellaceae</taxon>
        <taxon>Legionella</taxon>
    </lineage>
</organism>
<dbReference type="AlphaFoldDB" id="A0A0A8UXJ6"/>
<sequence>MVIGYFCSKLFKNFLLRARKHIKNRFWSYEVGRPGEFCFVWFLDSTGYFSLLVLNLPMSGLCRVDVSG</sequence>